<dbReference type="SUPFAM" id="SSF50969">
    <property type="entry name" value="YVTN repeat-like/Quinoprotein amine dehydrogenase"/>
    <property type="match status" value="1"/>
</dbReference>
<keyword evidence="4" id="KW-1185">Reference proteome</keyword>
<dbReference type="EMBL" id="CYYW01000015">
    <property type="protein sequence ID" value="CUO36437.1"/>
    <property type="molecule type" value="Genomic_DNA"/>
</dbReference>
<evidence type="ECO:0000313" key="2">
    <source>
        <dbReference type="EMBL" id="CRL34554.1"/>
    </source>
</evidence>
<sequence length="470" mass="52419">MRKITDMVLIFTLCCSFCACSTGTNYNSATEKDNVLHKVKNAEPGNSGKSVNQQTAGLKILNDTETLASCYTDAGYYYLTEDVEELENGEYGAHLMYMDFATKQEIYLCSNTGCKHNTPDCPAVFVMDEFPICTSGIFSYGNKIYVLSKGMDNEGAVTQDFYDLDGQLAETEASQAALYEMDTDGTNRHKVYSFDVGLTVEDTVLGNSEGLYFVTKKLSESTAEDSRSVTTSSGKTLLFWDADTKSAKEICKLDFDDGITRKIMGCLDNALVLSGVDYGKELTTDDYTMSDDDWNDMYKNSTEVISTLDLSNQKLSEKYSIDNQTLHSMAVVDNTLYVSYKDTGEVKAVNLENGEEKLLCSFTQNYIMNKLGDILCCQTWDASDDHTFYFVNTKTGEIQNSPLVNKALGWNLEFKAESGSKILVIYDYEYTPLGDDSYDITQYRYALIEKSDLYAGNGIYEPIKMIGKGC</sequence>
<reference evidence="2" key="1">
    <citation type="submission" date="2015-05" db="EMBL/GenBank/DDBJ databases">
        <authorList>
            <person name="Wang D.B."/>
            <person name="Wang M."/>
        </authorList>
    </citation>
    <scope>NUCLEOTIDE SEQUENCE [LARGE SCALE GENOMIC DNA]</scope>
    <source>
        <strain evidence="2">T1-815</strain>
    </source>
</reference>
<organism evidence="2 4">
    <name type="scientific">Agathobacter rectalis</name>
    <dbReference type="NCBI Taxonomy" id="39491"/>
    <lineage>
        <taxon>Bacteria</taxon>
        <taxon>Bacillati</taxon>
        <taxon>Bacillota</taxon>
        <taxon>Clostridia</taxon>
        <taxon>Lachnospirales</taxon>
        <taxon>Lachnospiraceae</taxon>
        <taxon>Agathobacter</taxon>
    </lineage>
</organism>
<reference evidence="4" key="2">
    <citation type="submission" date="2015-05" db="EMBL/GenBank/DDBJ databases">
        <authorList>
            <consortium name="Pathogen Informatics"/>
        </authorList>
    </citation>
    <scope>NUCLEOTIDE SEQUENCE [LARGE SCALE GENOMIC DNA]</scope>
    <source>
        <strain evidence="3 5">2789STDY5608860</strain>
        <strain evidence="4">T1-815</strain>
    </source>
</reference>
<accession>A0A0M6WEI9</accession>
<evidence type="ECO:0000313" key="5">
    <source>
        <dbReference type="Proteomes" id="UP000095384"/>
    </source>
</evidence>
<dbReference type="Proteomes" id="UP000095384">
    <property type="component" value="Unassembled WGS sequence"/>
</dbReference>
<keyword evidence="1" id="KW-0732">Signal</keyword>
<gene>
    <name evidence="3" type="ORF">ERS852417_02137</name>
    <name evidence="2" type="ORF">T1815_08681</name>
</gene>
<dbReference type="EMBL" id="CVRQ01000011">
    <property type="protein sequence ID" value="CRL34554.1"/>
    <property type="molecule type" value="Genomic_DNA"/>
</dbReference>
<evidence type="ECO:0008006" key="6">
    <source>
        <dbReference type="Google" id="ProtNLM"/>
    </source>
</evidence>
<dbReference type="PROSITE" id="PS51257">
    <property type="entry name" value="PROKAR_LIPOPROTEIN"/>
    <property type="match status" value="1"/>
</dbReference>
<dbReference type="AlphaFoldDB" id="A0A0M6WEI9"/>
<proteinExistence type="predicted"/>
<protein>
    <recommendedName>
        <fullName evidence="6">DUF5050 domain-containing protein</fullName>
    </recommendedName>
</protein>
<evidence type="ECO:0000256" key="1">
    <source>
        <dbReference type="SAM" id="SignalP"/>
    </source>
</evidence>
<dbReference type="RefSeq" id="WP_055061268.1">
    <property type="nucleotide sequence ID" value="NZ_CVRQ01000011.1"/>
</dbReference>
<name>A0A0M6WEI9_9FIRM</name>
<evidence type="ECO:0000313" key="3">
    <source>
        <dbReference type="EMBL" id="CUO36437.1"/>
    </source>
</evidence>
<dbReference type="InterPro" id="IPR011044">
    <property type="entry name" value="Quino_amine_DH_bsu"/>
</dbReference>
<dbReference type="Proteomes" id="UP000049472">
    <property type="component" value="Unassembled WGS sequence"/>
</dbReference>
<evidence type="ECO:0000313" key="4">
    <source>
        <dbReference type="Proteomes" id="UP000049472"/>
    </source>
</evidence>
<feature type="signal peptide" evidence="1">
    <location>
        <begin position="1"/>
        <end position="21"/>
    </location>
</feature>
<feature type="chain" id="PRO_5041793765" description="DUF5050 domain-containing protein" evidence="1">
    <location>
        <begin position="22"/>
        <end position="470"/>
    </location>
</feature>